<organism evidence="2 3">
    <name type="scientific">Nonomuraea maritima</name>
    <dbReference type="NCBI Taxonomy" id="683260"/>
    <lineage>
        <taxon>Bacteria</taxon>
        <taxon>Bacillati</taxon>
        <taxon>Actinomycetota</taxon>
        <taxon>Actinomycetes</taxon>
        <taxon>Streptosporangiales</taxon>
        <taxon>Streptosporangiaceae</taxon>
        <taxon>Nonomuraea</taxon>
    </lineage>
</organism>
<name>A0A1G9RDB0_9ACTN</name>
<reference evidence="2 3" key="1">
    <citation type="submission" date="2016-10" db="EMBL/GenBank/DDBJ databases">
        <authorList>
            <person name="de Groot N.N."/>
        </authorList>
    </citation>
    <scope>NUCLEOTIDE SEQUENCE [LARGE SCALE GENOMIC DNA]</scope>
    <source>
        <strain evidence="2 3">CGMCC 4.5681</strain>
    </source>
</reference>
<evidence type="ECO:0000256" key="1">
    <source>
        <dbReference type="SAM" id="Phobius"/>
    </source>
</evidence>
<proteinExistence type="predicted"/>
<keyword evidence="1" id="KW-0472">Membrane</keyword>
<dbReference type="AlphaFoldDB" id="A0A1G9RDB0"/>
<keyword evidence="1" id="KW-1133">Transmembrane helix</keyword>
<dbReference type="EMBL" id="FNFB01000045">
    <property type="protein sequence ID" value="SDM21299.1"/>
    <property type="molecule type" value="Genomic_DNA"/>
</dbReference>
<keyword evidence="1" id="KW-0812">Transmembrane</keyword>
<evidence type="ECO:0008006" key="4">
    <source>
        <dbReference type="Google" id="ProtNLM"/>
    </source>
</evidence>
<accession>A0A1G9RDB0</accession>
<keyword evidence="3" id="KW-1185">Reference proteome</keyword>
<evidence type="ECO:0000313" key="3">
    <source>
        <dbReference type="Proteomes" id="UP000198683"/>
    </source>
</evidence>
<dbReference type="Proteomes" id="UP000198683">
    <property type="component" value="Unassembled WGS sequence"/>
</dbReference>
<dbReference type="RefSeq" id="WP_090773877.1">
    <property type="nucleotide sequence ID" value="NZ_FNFB01000045.1"/>
</dbReference>
<protein>
    <recommendedName>
        <fullName evidence="4">DoxX protein</fullName>
    </recommendedName>
</protein>
<dbReference type="STRING" id="683260.SAMN05421874_1454"/>
<gene>
    <name evidence="2" type="ORF">SAMN05421874_1454</name>
</gene>
<dbReference type="OrthoDB" id="3267263at2"/>
<sequence>MRIFARTHQLPSRLAAGAYILQAGVTMTKYDEEAARRTHGQATTAYPFLGGLDPVTFTRLLARSEIAIGAALLVPFVPSLVAGLGLTALGGGLVGLYLRLPGMRREGSLLPSEQGVGIAKDVWLLGMGTGLVVEELLACCRRSQGH</sequence>
<feature type="transmembrane region" description="Helical" evidence="1">
    <location>
        <begin position="66"/>
        <end position="98"/>
    </location>
</feature>
<evidence type="ECO:0000313" key="2">
    <source>
        <dbReference type="EMBL" id="SDM21299.1"/>
    </source>
</evidence>